<dbReference type="GO" id="GO:0071763">
    <property type="term" value="P:nuclear membrane organization"/>
    <property type="evidence" value="ECO:0007669"/>
    <property type="project" value="TreeGrafter"/>
</dbReference>
<dbReference type="PANTHER" id="PTHR33416">
    <property type="entry name" value="NUCLEAR PORE COMPLEX PROTEIN NUP1"/>
    <property type="match status" value="1"/>
</dbReference>
<organism evidence="2 3">
    <name type="scientific">Artemisia annua</name>
    <name type="common">Sweet wormwood</name>
    <dbReference type="NCBI Taxonomy" id="35608"/>
    <lineage>
        <taxon>Eukaryota</taxon>
        <taxon>Viridiplantae</taxon>
        <taxon>Streptophyta</taxon>
        <taxon>Embryophyta</taxon>
        <taxon>Tracheophyta</taxon>
        <taxon>Spermatophyta</taxon>
        <taxon>Magnoliopsida</taxon>
        <taxon>eudicotyledons</taxon>
        <taxon>Gunneridae</taxon>
        <taxon>Pentapetalae</taxon>
        <taxon>asterids</taxon>
        <taxon>campanulids</taxon>
        <taxon>Asterales</taxon>
        <taxon>Asteraceae</taxon>
        <taxon>Asteroideae</taxon>
        <taxon>Anthemideae</taxon>
        <taxon>Artemisiinae</taxon>
        <taxon>Artemisia</taxon>
    </lineage>
</organism>
<evidence type="ECO:0000256" key="1">
    <source>
        <dbReference type="SAM" id="MobiDB-lite"/>
    </source>
</evidence>
<feature type="compositionally biased region" description="Basic and acidic residues" evidence="1">
    <location>
        <begin position="438"/>
        <end position="452"/>
    </location>
</feature>
<dbReference type="Proteomes" id="UP000245207">
    <property type="component" value="Unassembled WGS sequence"/>
</dbReference>
<feature type="compositionally biased region" description="Pro residues" evidence="1">
    <location>
        <begin position="29"/>
        <end position="41"/>
    </location>
</feature>
<gene>
    <name evidence="2" type="ORF">CTI12_AA074270</name>
</gene>
<dbReference type="GO" id="GO:0005635">
    <property type="term" value="C:nuclear envelope"/>
    <property type="evidence" value="ECO:0007669"/>
    <property type="project" value="TreeGrafter"/>
</dbReference>
<feature type="compositionally biased region" description="Low complexity" evidence="1">
    <location>
        <begin position="105"/>
        <end position="114"/>
    </location>
</feature>
<feature type="compositionally biased region" description="Basic residues" evidence="1">
    <location>
        <begin position="461"/>
        <end position="471"/>
    </location>
</feature>
<dbReference type="AlphaFoldDB" id="A0A2U1Q585"/>
<reference evidence="2 3" key="1">
    <citation type="journal article" date="2018" name="Mol. Plant">
        <title>The genome of Artemisia annua provides insight into the evolution of Asteraceae family and artemisinin biosynthesis.</title>
        <authorList>
            <person name="Shen Q."/>
            <person name="Zhang L."/>
            <person name="Liao Z."/>
            <person name="Wang S."/>
            <person name="Yan T."/>
            <person name="Shi P."/>
            <person name="Liu M."/>
            <person name="Fu X."/>
            <person name="Pan Q."/>
            <person name="Wang Y."/>
            <person name="Lv Z."/>
            <person name="Lu X."/>
            <person name="Zhang F."/>
            <person name="Jiang W."/>
            <person name="Ma Y."/>
            <person name="Chen M."/>
            <person name="Hao X."/>
            <person name="Li L."/>
            <person name="Tang Y."/>
            <person name="Lv G."/>
            <person name="Zhou Y."/>
            <person name="Sun X."/>
            <person name="Brodelius P.E."/>
            <person name="Rose J.K.C."/>
            <person name="Tang K."/>
        </authorList>
    </citation>
    <scope>NUCLEOTIDE SEQUENCE [LARGE SCALE GENOMIC DNA]</scope>
    <source>
        <strain evidence="3">cv. Huhao1</strain>
        <tissue evidence="2">Leaf</tissue>
    </source>
</reference>
<comment type="caution">
    <text evidence="2">The sequence shown here is derived from an EMBL/GenBank/DDBJ whole genome shotgun (WGS) entry which is preliminary data.</text>
</comment>
<evidence type="ECO:0000313" key="3">
    <source>
        <dbReference type="Proteomes" id="UP000245207"/>
    </source>
</evidence>
<feature type="compositionally biased region" description="Polar residues" evidence="1">
    <location>
        <begin position="378"/>
        <end position="397"/>
    </location>
</feature>
<keyword evidence="3" id="KW-1185">Reference proteome</keyword>
<dbReference type="STRING" id="35608.A0A2U1Q585"/>
<evidence type="ECO:0008006" key="4">
    <source>
        <dbReference type="Google" id="ProtNLM"/>
    </source>
</evidence>
<feature type="region of interest" description="Disordered" evidence="1">
    <location>
        <begin position="69"/>
        <end position="114"/>
    </location>
</feature>
<evidence type="ECO:0000313" key="2">
    <source>
        <dbReference type="EMBL" id="PWA93147.1"/>
    </source>
</evidence>
<feature type="region of interest" description="Disordered" evidence="1">
    <location>
        <begin position="428"/>
        <end position="471"/>
    </location>
</feature>
<sequence>MTDTGRSGGKILKYRRTTTRTTPYDRPITPTPPPPPPPQPDNPNWLTAPAKFVAGGASKILSSFWNPMTWANSSSSEEEEESDSGSEDESGDDENPSDAVDELNQQQQESLSQKSQTLHLIEQLLMLEQFSREESDRLIEIIKSRVLDYSMREGGDAGPSTIRHSTYDETPDIRSQAIMEAKKWVEENKVKSGLKSNLDNGFYALKSVVTPQATEGDAGSPIDVAKSYMKARPPWASPISHDNSPTPSPLAADLFKERTPTPNFGGGTSFSSAKRDYLSAGSWNIQEEIRRVRTKATEDMLSSHRSMKHAPSTFEYNTRKFSLLNDKFVVVGRDEAINFGTPKCANEIVTLDSDEGTPGLSDMRAAQDDLPTEMSGREQYQGNHSDNKQTTRNSSDGNGLEKEDNNKKVNDLVEKNCYLMTESLDIPPINYSQGSSNNDDHSLATKIDDPSENRAVTRAGRNTRRGKGRGK</sequence>
<name>A0A2U1Q585_ARTAN</name>
<feature type="compositionally biased region" description="Low complexity" evidence="1">
    <location>
        <begin position="19"/>
        <end position="28"/>
    </location>
</feature>
<feature type="region of interest" description="Disordered" evidence="1">
    <location>
        <begin position="370"/>
        <end position="408"/>
    </location>
</feature>
<feature type="compositionally biased region" description="Acidic residues" evidence="1">
    <location>
        <begin position="76"/>
        <end position="101"/>
    </location>
</feature>
<dbReference type="EMBL" id="PKPP01000408">
    <property type="protein sequence ID" value="PWA93147.1"/>
    <property type="molecule type" value="Genomic_DNA"/>
</dbReference>
<accession>A0A2U1Q585</accession>
<proteinExistence type="predicted"/>
<dbReference type="OrthoDB" id="666185at2759"/>
<feature type="region of interest" description="Disordered" evidence="1">
    <location>
        <begin position="1"/>
        <end position="50"/>
    </location>
</feature>
<protein>
    <recommendedName>
        <fullName evidence="4">Protein KAKU4</fullName>
    </recommendedName>
</protein>
<dbReference type="PANTHER" id="PTHR33416:SF17">
    <property type="entry name" value="PROTEIN KAKU4"/>
    <property type="match status" value="1"/>
</dbReference>
<feature type="compositionally biased region" description="Basic and acidic residues" evidence="1">
    <location>
        <begin position="399"/>
        <end position="408"/>
    </location>
</feature>